<dbReference type="InterPro" id="IPR009875">
    <property type="entry name" value="PilZ_domain"/>
</dbReference>
<evidence type="ECO:0000259" key="1">
    <source>
        <dbReference type="Pfam" id="PF07238"/>
    </source>
</evidence>
<gene>
    <name evidence="2" type="ORF">MNBD_NITROSPINAE04-1512</name>
</gene>
<name>A0A3B1BDI0_9ZZZZ</name>
<dbReference type="EMBL" id="UOGA01000058">
    <property type="protein sequence ID" value="VAX16169.1"/>
    <property type="molecule type" value="Genomic_DNA"/>
</dbReference>
<evidence type="ECO:0000313" key="2">
    <source>
        <dbReference type="EMBL" id="VAX16169.1"/>
    </source>
</evidence>
<feature type="domain" description="PilZ" evidence="1">
    <location>
        <begin position="98"/>
        <end position="181"/>
    </location>
</feature>
<dbReference type="Gene3D" id="2.40.10.220">
    <property type="entry name" value="predicted glycosyltransferase like domains"/>
    <property type="match status" value="1"/>
</dbReference>
<sequence>MDHNNPGERNDVRVAVFFPIRWKKPDNVADLSAEIENHRTCDRFATPPTAFTDLPSDLSDITEFQEMEPHTLTMWMSLERKLDHIIRRIDQKTFDNPNMEQGRCLNISAGGAYLRISKKLAVGDTIQARLAPPTFPLFIVEILGVVMSIKPDKNNKGDFLVSVSFTAINHSDREDLITYVFKRQREILREKSD</sequence>
<proteinExistence type="predicted"/>
<organism evidence="2">
    <name type="scientific">hydrothermal vent metagenome</name>
    <dbReference type="NCBI Taxonomy" id="652676"/>
    <lineage>
        <taxon>unclassified sequences</taxon>
        <taxon>metagenomes</taxon>
        <taxon>ecological metagenomes</taxon>
    </lineage>
</organism>
<dbReference type="GO" id="GO:0035438">
    <property type="term" value="F:cyclic-di-GMP binding"/>
    <property type="evidence" value="ECO:0007669"/>
    <property type="project" value="InterPro"/>
</dbReference>
<dbReference type="Pfam" id="PF07238">
    <property type="entry name" value="PilZ"/>
    <property type="match status" value="1"/>
</dbReference>
<reference evidence="2" key="1">
    <citation type="submission" date="2018-06" db="EMBL/GenBank/DDBJ databases">
        <authorList>
            <person name="Zhirakovskaya E."/>
        </authorList>
    </citation>
    <scope>NUCLEOTIDE SEQUENCE</scope>
</reference>
<protein>
    <recommendedName>
        <fullName evidence="1">PilZ domain-containing protein</fullName>
    </recommendedName>
</protein>
<dbReference type="AlphaFoldDB" id="A0A3B1BDI0"/>
<accession>A0A3B1BDI0</accession>